<accession>A0AAJ6AQA7</accession>
<feature type="region of interest" description="Disordered" evidence="6">
    <location>
        <begin position="23"/>
        <end position="53"/>
    </location>
</feature>
<feature type="compositionally biased region" description="Low complexity" evidence="6">
    <location>
        <begin position="210"/>
        <end position="226"/>
    </location>
</feature>
<evidence type="ECO:0000313" key="8">
    <source>
        <dbReference type="EMBL" id="WGH94361.1"/>
    </source>
</evidence>
<evidence type="ECO:0000256" key="4">
    <source>
        <dbReference type="ARBA" id="ARBA00023110"/>
    </source>
</evidence>
<evidence type="ECO:0000256" key="2">
    <source>
        <dbReference type="ARBA" id="ARBA00013194"/>
    </source>
</evidence>
<keyword evidence="4" id="KW-0697">Rotamase</keyword>
<reference evidence="8 9" key="1">
    <citation type="submission" date="2023-03" db="EMBL/GenBank/DDBJ databases">
        <title>Complete genome sequences of several Auritidibacter ignavus strains isolated from ear infections.</title>
        <authorList>
            <person name="Baehr T."/>
            <person name="Baumhoegger A.M."/>
        </authorList>
    </citation>
    <scope>NUCLEOTIDE SEQUENCE [LARGE SCALE GENOMIC DNA]</scope>
    <source>
        <strain evidence="8 9">BABAE-6</strain>
    </source>
</reference>
<gene>
    <name evidence="8" type="ORF">QDX21_06145</name>
</gene>
<dbReference type="InterPro" id="IPR027304">
    <property type="entry name" value="Trigger_fact/SurA_dom_sf"/>
</dbReference>
<evidence type="ECO:0000256" key="3">
    <source>
        <dbReference type="ARBA" id="ARBA00022729"/>
    </source>
</evidence>
<feature type="compositionally biased region" description="Acidic residues" evidence="6">
    <location>
        <begin position="176"/>
        <end position="194"/>
    </location>
</feature>
<dbReference type="PANTHER" id="PTHR47245">
    <property type="entry name" value="PEPTIDYLPROLYL ISOMERASE"/>
    <property type="match status" value="1"/>
</dbReference>
<feature type="chain" id="PRO_5042510253" description="peptidylprolyl isomerase" evidence="7">
    <location>
        <begin position="23"/>
        <end position="286"/>
    </location>
</feature>
<dbReference type="PROSITE" id="PS51257">
    <property type="entry name" value="PROKAR_LIPOPROTEIN"/>
    <property type="match status" value="1"/>
</dbReference>
<keyword evidence="3 7" id="KW-0732">Signal</keyword>
<feature type="signal peptide" evidence="7">
    <location>
        <begin position="1"/>
        <end position="22"/>
    </location>
</feature>
<keyword evidence="9" id="KW-1185">Reference proteome</keyword>
<protein>
    <recommendedName>
        <fullName evidence="2">peptidylprolyl isomerase</fullName>
        <ecNumber evidence="2">5.2.1.8</ecNumber>
    </recommendedName>
</protein>
<dbReference type="SUPFAM" id="SSF109998">
    <property type="entry name" value="Triger factor/SurA peptide-binding domain-like"/>
    <property type="match status" value="1"/>
</dbReference>
<feature type="compositionally biased region" description="Acidic residues" evidence="6">
    <location>
        <begin position="276"/>
        <end position="286"/>
    </location>
</feature>
<dbReference type="RefSeq" id="WP_279675387.1">
    <property type="nucleotide sequence ID" value="NZ_CP122563.1"/>
</dbReference>
<dbReference type="Pfam" id="PF13624">
    <property type="entry name" value="SurA_N_3"/>
    <property type="match status" value="1"/>
</dbReference>
<proteinExistence type="predicted"/>
<dbReference type="GeneID" id="83695587"/>
<evidence type="ECO:0000313" key="9">
    <source>
        <dbReference type="Proteomes" id="UP001224674"/>
    </source>
</evidence>
<sequence>MLGKKILSSIALIAMLSLSACSADEENADGAPEASASAGDQGALPEPNLDDVPDVVATINDTEITKEEFATNYESQYQQMAYQAQMSGSDVDEDQLKQESLEIMIGNELLLQEAADQDIEVTEDDVDEFLDDFAKQQGLESQDELIAQFEEQGMDEEQLREDSKKQVAMDRLIETLDVEEPSEEELKDLYDDQMEQQKQLMEAQASADPSAQAEDGSSESASGEDQLPSFEESKDDLEEQVKLQNENEAITEMVEDLREDADIEIFLETPATTESSSEDDSDEDAK</sequence>
<name>A0AAJ6AQA7_9MICC</name>
<dbReference type="EMBL" id="CP122566">
    <property type="protein sequence ID" value="WGH94361.1"/>
    <property type="molecule type" value="Genomic_DNA"/>
</dbReference>
<dbReference type="EC" id="5.2.1.8" evidence="2"/>
<feature type="compositionally biased region" description="Acidic residues" evidence="6">
    <location>
        <begin position="253"/>
        <end position="265"/>
    </location>
</feature>
<evidence type="ECO:0000256" key="7">
    <source>
        <dbReference type="SAM" id="SignalP"/>
    </source>
</evidence>
<evidence type="ECO:0000256" key="5">
    <source>
        <dbReference type="ARBA" id="ARBA00023235"/>
    </source>
</evidence>
<evidence type="ECO:0000256" key="1">
    <source>
        <dbReference type="ARBA" id="ARBA00000971"/>
    </source>
</evidence>
<evidence type="ECO:0000256" key="6">
    <source>
        <dbReference type="SAM" id="MobiDB-lite"/>
    </source>
</evidence>
<dbReference type="PANTHER" id="PTHR47245:SF1">
    <property type="entry name" value="FOLDASE PROTEIN PRSA"/>
    <property type="match status" value="1"/>
</dbReference>
<dbReference type="InterPro" id="IPR050245">
    <property type="entry name" value="PrsA_foldase"/>
</dbReference>
<organism evidence="8 9">
    <name type="scientific">Auritidibacter ignavus</name>
    <dbReference type="NCBI Taxonomy" id="678932"/>
    <lineage>
        <taxon>Bacteria</taxon>
        <taxon>Bacillati</taxon>
        <taxon>Actinomycetota</taxon>
        <taxon>Actinomycetes</taxon>
        <taxon>Micrococcales</taxon>
        <taxon>Micrococcaceae</taxon>
        <taxon>Auritidibacter</taxon>
    </lineage>
</organism>
<comment type="catalytic activity">
    <reaction evidence="1">
        <text>[protein]-peptidylproline (omega=180) = [protein]-peptidylproline (omega=0)</text>
        <dbReference type="Rhea" id="RHEA:16237"/>
        <dbReference type="Rhea" id="RHEA-COMP:10747"/>
        <dbReference type="Rhea" id="RHEA-COMP:10748"/>
        <dbReference type="ChEBI" id="CHEBI:83833"/>
        <dbReference type="ChEBI" id="CHEBI:83834"/>
        <dbReference type="EC" id="5.2.1.8"/>
    </reaction>
</comment>
<keyword evidence="5" id="KW-0413">Isomerase</keyword>
<dbReference type="Proteomes" id="UP001224674">
    <property type="component" value="Chromosome"/>
</dbReference>
<dbReference type="AlphaFoldDB" id="A0AAJ6AQA7"/>
<feature type="region of interest" description="Disordered" evidence="6">
    <location>
        <begin position="173"/>
        <end position="286"/>
    </location>
</feature>
<dbReference type="GO" id="GO:0003755">
    <property type="term" value="F:peptidyl-prolyl cis-trans isomerase activity"/>
    <property type="evidence" value="ECO:0007669"/>
    <property type="project" value="UniProtKB-KW"/>
</dbReference>
<dbReference type="Gene3D" id="1.10.4030.10">
    <property type="entry name" value="Porin chaperone SurA, peptide-binding domain"/>
    <property type="match status" value="1"/>
</dbReference>